<evidence type="ECO:0000313" key="2">
    <source>
        <dbReference type="Proteomes" id="UP000004016"/>
    </source>
</evidence>
<name>A6BJ30_9FIRM</name>
<evidence type="ECO:0000313" key="1">
    <source>
        <dbReference type="EMBL" id="EDM62363.1"/>
    </source>
</evidence>
<reference evidence="1 2" key="1">
    <citation type="submission" date="2007-03" db="EMBL/GenBank/DDBJ databases">
        <authorList>
            <person name="Fulton L."/>
            <person name="Clifton S."/>
            <person name="Fulton B."/>
            <person name="Xu J."/>
            <person name="Minx P."/>
            <person name="Pepin K.H."/>
            <person name="Johnson M."/>
            <person name="Thiruvilangam P."/>
            <person name="Bhonagiri V."/>
            <person name="Nash W.E."/>
            <person name="Mardis E.R."/>
            <person name="Wilson R.K."/>
        </authorList>
    </citation>
    <scope>NUCLEOTIDE SEQUENCE [LARGE SCALE GENOMIC DNA]</scope>
    <source>
        <strain evidence="1 2">DSM 13814</strain>
    </source>
</reference>
<dbReference type="Proteomes" id="UP000004016">
    <property type="component" value="Unassembled WGS sequence"/>
</dbReference>
<dbReference type="EMBL" id="AAXB02000014">
    <property type="protein sequence ID" value="EDM62363.1"/>
    <property type="molecule type" value="Genomic_DNA"/>
</dbReference>
<gene>
    <name evidence="1" type="ORF">DORLON_02324</name>
</gene>
<comment type="caution">
    <text evidence="1">The sequence shown here is derived from an EMBL/GenBank/DDBJ whole genome shotgun (WGS) entry which is preliminary data.</text>
</comment>
<dbReference type="AlphaFoldDB" id="A6BJ30"/>
<protein>
    <submittedName>
        <fullName evidence="1">Uncharacterized protein</fullName>
    </submittedName>
</protein>
<organism evidence="1 2">
    <name type="scientific">Dorea longicatena DSM 13814</name>
    <dbReference type="NCBI Taxonomy" id="411462"/>
    <lineage>
        <taxon>Bacteria</taxon>
        <taxon>Bacillati</taxon>
        <taxon>Bacillota</taxon>
        <taxon>Clostridia</taxon>
        <taxon>Lachnospirales</taxon>
        <taxon>Lachnospiraceae</taxon>
        <taxon>Dorea</taxon>
    </lineage>
</organism>
<reference evidence="1 2" key="2">
    <citation type="submission" date="2007-04" db="EMBL/GenBank/DDBJ databases">
        <title>Draft genome sequence of Dorea longicatena (DSM 13814).</title>
        <authorList>
            <person name="Sudarsanam P."/>
            <person name="Ley R."/>
            <person name="Guruge J."/>
            <person name="Turnbaugh P.J."/>
            <person name="Mahowald M."/>
            <person name="Liep D."/>
            <person name="Gordon J."/>
        </authorList>
    </citation>
    <scope>NUCLEOTIDE SEQUENCE [LARGE SCALE GENOMIC DNA]</scope>
    <source>
        <strain evidence="1 2">DSM 13814</strain>
    </source>
</reference>
<proteinExistence type="predicted"/>
<sequence length="52" mass="6461">MKEYKELKLKKKIYSIMNCYEKAGNLYQMIESLIQVFVYHHVFERSCRWQVL</sequence>
<dbReference type="HOGENOM" id="CLU_3079294_0_0_9"/>
<accession>A6BJ30</accession>